<feature type="region of interest" description="Disordered" evidence="3">
    <location>
        <begin position="550"/>
        <end position="577"/>
    </location>
</feature>
<feature type="domain" description="Golgin subfamily A conserved" evidence="4">
    <location>
        <begin position="229"/>
        <end position="753"/>
    </location>
</feature>
<dbReference type="GeneID" id="106001648"/>
<dbReference type="OrthoDB" id="9638758at2759"/>
<reference evidence="6" key="1">
    <citation type="submission" date="2025-08" db="UniProtKB">
        <authorList>
            <consortium name="RefSeq"/>
        </authorList>
    </citation>
    <scope>IDENTIFICATION</scope>
    <source>
        <tissue evidence="6">Kidney</tissue>
    </source>
</reference>
<feature type="coiled-coil region" evidence="2">
    <location>
        <begin position="385"/>
        <end position="544"/>
    </location>
</feature>
<dbReference type="PANTHER" id="PTHR10881:SF46">
    <property type="entry name" value="GOLGIN SUBFAMILY A MEMBER 2"/>
    <property type="match status" value="1"/>
</dbReference>
<evidence type="ECO:0000256" key="3">
    <source>
        <dbReference type="SAM" id="MobiDB-lite"/>
    </source>
</evidence>
<keyword evidence="5" id="KW-1185">Reference proteome</keyword>
<dbReference type="InterPro" id="IPR024858">
    <property type="entry name" value="GOLGA"/>
</dbReference>
<dbReference type="GO" id="GO:0007030">
    <property type="term" value="P:Golgi organization"/>
    <property type="evidence" value="ECO:0007669"/>
    <property type="project" value="TreeGrafter"/>
</dbReference>
<feature type="coiled-coil region" evidence="2">
    <location>
        <begin position="688"/>
        <end position="736"/>
    </location>
</feature>
<feature type="compositionally biased region" description="Basic residues" evidence="3">
    <location>
        <begin position="1"/>
        <end position="12"/>
    </location>
</feature>
<sequence>MSEKKRTRKVAAGRKLLQQYRQRNGPARPAESKKRKMKEGGSPKTNTTGDYPLLKGAAQDHRDPEPPPPLGTVTAARVQSITGPNNTKDLERHNQHLVLALDSSTIQKQQLCIEIQKLKQEMKELQDQWGKDNKKMACVHEALKAELEQHKLSIQMLIRDKSDLQSALAHKQQEADERALEQEGLTSCLQAAQQRVTELETTLSAVNTTQNETENNNIELMKALTRVKLQLQEKARSIEDLEDENTELQERLEVLLTQKADMKMEIQKFQEELVERAELEGQLNNMKELVARLKEERDTFAEDLRLESSTGKEKVQQLLEQLQKELKTLEEQLHLQVEDNQSLSLQNLEQQQWLWILEKKAEEWAQHAEYRCKILETMEKEQETLKRTLVHNRQLKGELAQLQDALQRLSAEKGELASILHTEQQKTTLQGKLDELEEEFKEGKDVAEFKRQAAEGVQELHDKYLAQVQELSATCKQHRATSQQLMSEKEALQQHLLKQSHLMEQLKQEQVQSKLLAQVEREKLQDTLKCLEATRQENAQLRAQLSTLAFPREDEGLSQEEDKGEEATPHDVTVPEDVENPQTMWDFYMDALSIAEGRKARMSRQLQEQQARCGCLSQLAAQCQRKLQSQATFPQRCIHRLFSKRKQDTQAPKKRLHICFPEDLAGKGHPQSHVDDLHHRCSQLTQHLTAMEETIVLYKEQLEILEKLCQEKEQCVSQLSQEKRRKRKELKELLLHLIGESTECQDMMLAAAQAPVAEAPSDLSVPLKTEVREEQQGCEDVHLQENLKPVPEEAGAPGPLENPTAEPPVPLLPAIQPQQEPTDEGKESCLPFFYKPQADDAFEIITI</sequence>
<dbReference type="KEGG" id="dord:106001648"/>
<dbReference type="InterPro" id="IPR043937">
    <property type="entry name" value="GOLGA_C"/>
</dbReference>
<dbReference type="GO" id="GO:0032580">
    <property type="term" value="C:Golgi cisterna membrane"/>
    <property type="evidence" value="ECO:0007669"/>
    <property type="project" value="TreeGrafter"/>
</dbReference>
<keyword evidence="1 2" id="KW-0175">Coiled coil</keyword>
<feature type="region of interest" description="Disordered" evidence="3">
    <location>
        <begin position="786"/>
        <end position="830"/>
    </location>
</feature>
<accession>A0A1S3GV38</accession>
<dbReference type="InterPro" id="IPR043976">
    <property type="entry name" value="GOLGA_cons_dom"/>
</dbReference>
<gene>
    <name evidence="6" type="primary">LOC106001648</name>
</gene>
<dbReference type="GO" id="GO:0005801">
    <property type="term" value="C:cis-Golgi network"/>
    <property type="evidence" value="ECO:0007669"/>
    <property type="project" value="InterPro"/>
</dbReference>
<dbReference type="Proteomes" id="UP000081671">
    <property type="component" value="Unplaced"/>
</dbReference>
<evidence type="ECO:0000313" key="6">
    <source>
        <dbReference type="RefSeq" id="XP_012892134.1"/>
    </source>
</evidence>
<dbReference type="Pfam" id="PF15070">
    <property type="entry name" value="GOLGA2L5"/>
    <property type="match status" value="1"/>
</dbReference>
<organism evidence="5 6">
    <name type="scientific">Dipodomys ordii</name>
    <name type="common">Ord's kangaroo rat</name>
    <dbReference type="NCBI Taxonomy" id="10020"/>
    <lineage>
        <taxon>Eukaryota</taxon>
        <taxon>Metazoa</taxon>
        <taxon>Chordata</taxon>
        <taxon>Craniata</taxon>
        <taxon>Vertebrata</taxon>
        <taxon>Euteleostomi</taxon>
        <taxon>Mammalia</taxon>
        <taxon>Eutheria</taxon>
        <taxon>Euarchontoglires</taxon>
        <taxon>Glires</taxon>
        <taxon>Rodentia</taxon>
        <taxon>Castorimorpha</taxon>
        <taxon>Heteromyidae</taxon>
        <taxon>Dipodomyinae</taxon>
        <taxon>Dipodomys</taxon>
    </lineage>
</organism>
<name>A0A1S3GV38_DIPOR</name>
<dbReference type="RefSeq" id="XP_012892134.1">
    <property type="nucleotide sequence ID" value="XM_013036680.1"/>
</dbReference>
<protein>
    <submittedName>
        <fullName evidence="6">Golgin subfamily A member 2-like</fullName>
    </submittedName>
</protein>
<dbReference type="PANTHER" id="PTHR10881">
    <property type="entry name" value="GOLGIN SUBFAMILY A MEMBER-RELATED"/>
    <property type="match status" value="1"/>
</dbReference>
<dbReference type="AlphaFoldDB" id="A0A1S3GV38"/>
<evidence type="ECO:0000313" key="5">
    <source>
        <dbReference type="Proteomes" id="UP000081671"/>
    </source>
</evidence>
<dbReference type="Gene3D" id="1.10.287.1490">
    <property type="match status" value="1"/>
</dbReference>
<evidence type="ECO:0000259" key="4">
    <source>
        <dbReference type="Pfam" id="PF15070"/>
    </source>
</evidence>
<proteinExistence type="predicted"/>
<dbReference type="Pfam" id="PF19046">
    <property type="entry name" value="GM130_C"/>
    <property type="match status" value="1"/>
</dbReference>
<dbReference type="GO" id="GO:0000137">
    <property type="term" value="C:Golgi cis cisterna"/>
    <property type="evidence" value="ECO:0007669"/>
    <property type="project" value="TreeGrafter"/>
</dbReference>
<feature type="coiled-coil region" evidence="2">
    <location>
        <begin position="101"/>
        <end position="346"/>
    </location>
</feature>
<dbReference type="InParanoid" id="A0A1S3GV38"/>
<evidence type="ECO:0000256" key="2">
    <source>
        <dbReference type="SAM" id="Coils"/>
    </source>
</evidence>
<evidence type="ECO:0000256" key="1">
    <source>
        <dbReference type="ARBA" id="ARBA00023054"/>
    </source>
</evidence>
<feature type="region of interest" description="Disordered" evidence="3">
    <location>
        <begin position="1"/>
        <end position="68"/>
    </location>
</feature>